<dbReference type="KEGG" id="gph:GEMMAAP_06420"/>
<dbReference type="STRING" id="1379270.GEMMAAP_06420"/>
<proteinExistence type="predicted"/>
<accession>A0A143BNG0</accession>
<reference evidence="1 2" key="2">
    <citation type="journal article" date="2016" name="Environ. Microbiol. Rep.">
        <title>Metagenomic evidence for the presence of phototrophic Gemmatimonadetes bacteria in diverse environments.</title>
        <authorList>
            <person name="Zeng Y."/>
            <person name="Baumbach J."/>
            <person name="Barbosa E.G."/>
            <person name="Azevedo V."/>
            <person name="Zhang C."/>
            <person name="Koblizek M."/>
        </authorList>
    </citation>
    <scope>NUCLEOTIDE SEQUENCE [LARGE SCALE GENOMIC DNA]</scope>
    <source>
        <strain evidence="1 2">AP64</strain>
    </source>
</reference>
<name>A0A143BNG0_9BACT</name>
<keyword evidence="2" id="KW-1185">Reference proteome</keyword>
<dbReference type="OrthoDB" id="7507446at2"/>
<evidence type="ECO:0000313" key="1">
    <source>
        <dbReference type="EMBL" id="AMW06617.1"/>
    </source>
</evidence>
<evidence type="ECO:0000313" key="2">
    <source>
        <dbReference type="Proteomes" id="UP000076404"/>
    </source>
</evidence>
<reference evidence="1 2" key="1">
    <citation type="journal article" date="2014" name="Proc. Natl. Acad. Sci. U.S.A.">
        <title>Functional type 2 photosynthetic reaction centers found in the rare bacterial phylum Gemmatimonadetes.</title>
        <authorList>
            <person name="Zeng Y."/>
            <person name="Feng F."/>
            <person name="Medova H."/>
            <person name="Dean J."/>
            <person name="Koblizek M."/>
        </authorList>
    </citation>
    <scope>NUCLEOTIDE SEQUENCE [LARGE SCALE GENOMIC DNA]</scope>
    <source>
        <strain evidence="1 2">AP64</strain>
    </source>
</reference>
<organism evidence="1 2">
    <name type="scientific">Gemmatimonas phototrophica</name>
    <dbReference type="NCBI Taxonomy" id="1379270"/>
    <lineage>
        <taxon>Bacteria</taxon>
        <taxon>Pseudomonadati</taxon>
        <taxon>Gemmatimonadota</taxon>
        <taxon>Gemmatimonadia</taxon>
        <taxon>Gemmatimonadales</taxon>
        <taxon>Gemmatimonadaceae</taxon>
        <taxon>Gemmatimonas</taxon>
    </lineage>
</organism>
<protein>
    <submittedName>
        <fullName evidence="1">Uncharacterized protein</fullName>
    </submittedName>
</protein>
<gene>
    <name evidence="1" type="ORF">GEMMAAP_06420</name>
</gene>
<sequence length="89" mass="10038">MSRRREVPCTVDLEMTHDHFHAHVDLKGVEVDPGDEVLVRNTPSRIAFGTTTTFESSAEVKRASWLKRQVVKLTGGTEIHELYEVGFEG</sequence>
<dbReference type="EMBL" id="CP011454">
    <property type="protein sequence ID" value="AMW06617.1"/>
    <property type="molecule type" value="Genomic_DNA"/>
</dbReference>
<dbReference type="Proteomes" id="UP000076404">
    <property type="component" value="Chromosome"/>
</dbReference>
<dbReference type="AlphaFoldDB" id="A0A143BNG0"/>